<keyword evidence="9" id="KW-1185">Reference proteome</keyword>
<feature type="domain" description="Rhodanese" evidence="7">
    <location>
        <begin position="22"/>
        <end position="139"/>
    </location>
</feature>
<dbReference type="InterPro" id="IPR045078">
    <property type="entry name" value="TST/MPST-like"/>
</dbReference>
<dbReference type="Pfam" id="PF00581">
    <property type="entry name" value="Rhodanese"/>
    <property type="match status" value="2"/>
</dbReference>
<dbReference type="GO" id="GO:0004792">
    <property type="term" value="F:thiosulfate-cyanide sulfurtransferase activity"/>
    <property type="evidence" value="ECO:0007669"/>
    <property type="project" value="InterPro"/>
</dbReference>
<dbReference type="CDD" id="cd01448">
    <property type="entry name" value="TST_Repeat_1"/>
    <property type="match status" value="1"/>
</dbReference>
<dbReference type="InterPro" id="IPR001763">
    <property type="entry name" value="Rhodanese-like_dom"/>
</dbReference>
<dbReference type="PANTHER" id="PTHR11364:SF27">
    <property type="entry name" value="SULFURTRANSFERASE"/>
    <property type="match status" value="1"/>
</dbReference>
<organism evidence="8 9">
    <name type="scientific">Nitrospirillum viridazoti CBAmc</name>
    <dbReference type="NCBI Taxonomy" id="1441467"/>
    <lineage>
        <taxon>Bacteria</taxon>
        <taxon>Pseudomonadati</taxon>
        <taxon>Pseudomonadota</taxon>
        <taxon>Alphaproteobacteria</taxon>
        <taxon>Rhodospirillales</taxon>
        <taxon>Azospirillaceae</taxon>
        <taxon>Nitrospirillum</taxon>
        <taxon>Nitrospirillum viridazoti</taxon>
    </lineage>
</organism>
<accession>A0A248JWZ3</accession>
<keyword evidence="2" id="KW-0963">Cytoplasm</keyword>
<keyword evidence="4" id="KW-0677">Repeat</keyword>
<dbReference type="AlphaFoldDB" id="A0A248JWZ3"/>
<dbReference type="PROSITE" id="PS50206">
    <property type="entry name" value="RHODANESE_3"/>
    <property type="match status" value="2"/>
</dbReference>
<dbReference type="NCBIfam" id="NF008557">
    <property type="entry name" value="PRK11493.1"/>
    <property type="match status" value="1"/>
</dbReference>
<dbReference type="Gene3D" id="3.40.250.10">
    <property type="entry name" value="Rhodanese-like domain"/>
    <property type="match status" value="2"/>
</dbReference>
<dbReference type="FunFam" id="3.40.250.10:FF:000015">
    <property type="entry name" value="Sulfurtransferase"/>
    <property type="match status" value="1"/>
</dbReference>
<dbReference type="CDD" id="cd01449">
    <property type="entry name" value="TST_Repeat_2"/>
    <property type="match status" value="1"/>
</dbReference>
<protein>
    <recommendedName>
        <fullName evidence="6">Sulfurtransferase</fullName>
    </recommendedName>
</protein>
<proteinExistence type="predicted"/>
<dbReference type="GO" id="GO:0016784">
    <property type="term" value="F:3-mercaptopyruvate sulfurtransferase activity"/>
    <property type="evidence" value="ECO:0007669"/>
    <property type="project" value="UniProtKB-EC"/>
</dbReference>
<sequence length="288" mass="30856">MALNPATQSALVTTDWLAQHLNDPDIRVVDASYHMPAVPREAKAEFAAQHIPGAVFFDIDGIADKTIPLPHMLPTAEVFAQAVADLGIGRNSTVIVYDVYDLFSAARVWWTFRVFGHDKVYVLDGGLPKWLAEGRPVEAGPAQPKPAGEPIAAHLNPALVRDANAIRENVDRKVEQVVDARSQGRFEATAPEPRAGLRGGHIPGSRNVPFNDLIAGGRLRPPDELAARFQDAGVDVNRPLVTSCGSGLTAAILALALYEIGQPEVAIYDGSWTEWGGRADLPVATGPA</sequence>
<evidence type="ECO:0000313" key="9">
    <source>
        <dbReference type="Proteomes" id="UP000197153"/>
    </source>
</evidence>
<evidence type="ECO:0000256" key="6">
    <source>
        <dbReference type="RuleBase" id="RU000507"/>
    </source>
</evidence>
<evidence type="ECO:0000259" key="7">
    <source>
        <dbReference type="PROSITE" id="PS50206"/>
    </source>
</evidence>
<feature type="domain" description="Rhodanese" evidence="7">
    <location>
        <begin position="171"/>
        <end position="284"/>
    </location>
</feature>
<dbReference type="InterPro" id="IPR036873">
    <property type="entry name" value="Rhodanese-like_dom_sf"/>
</dbReference>
<dbReference type="PROSITE" id="PS00380">
    <property type="entry name" value="RHODANESE_1"/>
    <property type="match status" value="1"/>
</dbReference>
<dbReference type="KEGG" id="nao:Y958_19240"/>
<dbReference type="EMBL" id="CP022111">
    <property type="protein sequence ID" value="ASG23011.1"/>
    <property type="molecule type" value="Genomic_DNA"/>
</dbReference>
<dbReference type="PROSITE" id="PS00683">
    <property type="entry name" value="RHODANESE_2"/>
    <property type="match status" value="1"/>
</dbReference>
<evidence type="ECO:0000256" key="3">
    <source>
        <dbReference type="ARBA" id="ARBA00022679"/>
    </source>
</evidence>
<evidence type="ECO:0000256" key="5">
    <source>
        <dbReference type="ARBA" id="ARBA00051793"/>
    </source>
</evidence>
<keyword evidence="3 6" id="KW-0808">Transferase</keyword>
<evidence type="ECO:0000256" key="4">
    <source>
        <dbReference type="ARBA" id="ARBA00022737"/>
    </source>
</evidence>
<name>A0A248JWZ3_9PROT</name>
<gene>
    <name evidence="8" type="ORF">Y958_19240</name>
</gene>
<dbReference type="FunFam" id="3.40.250.10:FF:000001">
    <property type="entry name" value="Sulfurtransferase"/>
    <property type="match status" value="1"/>
</dbReference>
<evidence type="ECO:0000256" key="1">
    <source>
        <dbReference type="ARBA" id="ARBA00004496"/>
    </source>
</evidence>
<dbReference type="Proteomes" id="UP000197153">
    <property type="component" value="Chromosome 2"/>
</dbReference>
<comment type="subcellular location">
    <subcellularLocation>
        <location evidence="1">Cytoplasm</location>
    </subcellularLocation>
</comment>
<keyword evidence="8" id="KW-0670">Pyruvate</keyword>
<dbReference type="PANTHER" id="PTHR11364">
    <property type="entry name" value="THIOSULFATE SULFERTANSFERASE"/>
    <property type="match status" value="1"/>
</dbReference>
<reference evidence="8 9" key="1">
    <citation type="submission" date="2017-06" db="EMBL/GenBank/DDBJ databases">
        <title>Complete genome sequence of Nitrospirillum amazonense strain CBAmC, an endophytic nitrogen-fixing and plant growth-promoting bacterium, isolated from sugarcane.</title>
        <authorList>
            <person name="Schwab S."/>
            <person name="dos Santos Teixeira K.R."/>
            <person name="Simoes Araujo J.L."/>
            <person name="Soares Vidal M."/>
            <person name="Borges de Freitas H.R."/>
            <person name="Rivello Crivelaro A.L."/>
            <person name="Bueno de Camargo Nunes A."/>
            <person name="dos Santos C.M."/>
            <person name="Palmeira da Silva Rosa D."/>
            <person name="da Silva Padilha D."/>
            <person name="da Silva E."/>
            <person name="Araujo Terra L."/>
            <person name="Soares Mendes V."/>
            <person name="Farinelli L."/>
            <person name="Magalhaes Cruz L."/>
            <person name="Baldani J.I."/>
        </authorList>
    </citation>
    <scope>NUCLEOTIDE SEQUENCE [LARGE SCALE GENOMIC DNA]</scope>
    <source>
        <strain evidence="8 9">CBAmC</strain>
    </source>
</reference>
<dbReference type="InterPro" id="IPR001307">
    <property type="entry name" value="Thiosulphate_STrfase_CS"/>
</dbReference>
<comment type="catalytic activity">
    <reaction evidence="5">
        <text>2-oxo-3-sulfanylpropanoate + [thioredoxin]-dithiol = [thioredoxin]-disulfide + hydrogen sulfide + pyruvate + H(+)</text>
        <dbReference type="Rhea" id="RHEA:21740"/>
        <dbReference type="Rhea" id="RHEA-COMP:10698"/>
        <dbReference type="Rhea" id="RHEA-COMP:10700"/>
        <dbReference type="ChEBI" id="CHEBI:15361"/>
        <dbReference type="ChEBI" id="CHEBI:15378"/>
        <dbReference type="ChEBI" id="CHEBI:29919"/>
        <dbReference type="ChEBI" id="CHEBI:29950"/>
        <dbReference type="ChEBI" id="CHEBI:50058"/>
        <dbReference type="ChEBI" id="CHEBI:57678"/>
        <dbReference type="EC" id="2.8.1.2"/>
    </reaction>
    <physiologicalReaction direction="left-to-right" evidence="5">
        <dbReference type="Rhea" id="RHEA:21741"/>
    </physiologicalReaction>
</comment>
<evidence type="ECO:0000313" key="8">
    <source>
        <dbReference type="EMBL" id="ASG23011.1"/>
    </source>
</evidence>
<dbReference type="GO" id="GO:0005737">
    <property type="term" value="C:cytoplasm"/>
    <property type="evidence" value="ECO:0007669"/>
    <property type="project" value="UniProtKB-SubCell"/>
</dbReference>
<dbReference type="SMART" id="SM00450">
    <property type="entry name" value="RHOD"/>
    <property type="match status" value="2"/>
</dbReference>
<dbReference type="SUPFAM" id="SSF52821">
    <property type="entry name" value="Rhodanese/Cell cycle control phosphatase"/>
    <property type="match status" value="2"/>
</dbReference>
<evidence type="ECO:0000256" key="2">
    <source>
        <dbReference type="ARBA" id="ARBA00022490"/>
    </source>
</evidence>
<dbReference type="RefSeq" id="WP_088873550.1">
    <property type="nucleotide sequence ID" value="NZ_CP022111.1"/>
</dbReference>